<dbReference type="PANTHER" id="PTHR33678:SF1">
    <property type="entry name" value="BLL1576 PROTEIN"/>
    <property type="match status" value="1"/>
</dbReference>
<dbReference type="InterPro" id="IPR004291">
    <property type="entry name" value="Transposase_IS66_central"/>
</dbReference>
<dbReference type="RefSeq" id="WP_244521037.1">
    <property type="nucleotide sequence ID" value="NZ_BNAB01000013.1"/>
</dbReference>
<evidence type="ECO:0000259" key="1">
    <source>
        <dbReference type="Pfam" id="PF03050"/>
    </source>
</evidence>
<dbReference type="NCBIfam" id="NF033517">
    <property type="entry name" value="transpos_IS66"/>
    <property type="match status" value="1"/>
</dbReference>
<reference evidence="4 5" key="2">
    <citation type="submission" date="2016-10" db="EMBL/GenBank/DDBJ databases">
        <authorList>
            <person name="Varghese N."/>
            <person name="Submissions S."/>
        </authorList>
    </citation>
    <scope>NUCLEOTIDE SEQUENCE [LARGE SCALE GENOMIC DNA]</scope>
    <source>
        <strain evidence="4 5">DSM 24802</strain>
    </source>
</reference>
<dbReference type="Proteomes" id="UP000199541">
    <property type="component" value="Unassembled WGS sequence"/>
</dbReference>
<evidence type="ECO:0000313" key="3">
    <source>
        <dbReference type="EMBL" id="GHE03603.1"/>
    </source>
</evidence>
<dbReference type="InterPro" id="IPR052344">
    <property type="entry name" value="Transposase-related"/>
</dbReference>
<evidence type="ECO:0000313" key="6">
    <source>
        <dbReference type="Proteomes" id="UP000634647"/>
    </source>
</evidence>
<comment type="caution">
    <text evidence="3">The sequence shown here is derived from an EMBL/GenBank/DDBJ whole genome shotgun (WGS) entry which is preliminary data.</text>
</comment>
<protein>
    <submittedName>
        <fullName evidence="4">Transposase</fullName>
    </submittedName>
</protein>
<reference evidence="3" key="1">
    <citation type="journal article" date="2014" name="Int. J. Syst. Evol. Microbiol.">
        <title>Complete genome sequence of Corynebacterium casei LMG S-19264T (=DSM 44701T), isolated from a smear-ripened cheese.</title>
        <authorList>
            <consortium name="US DOE Joint Genome Institute (JGI-PGF)"/>
            <person name="Walter F."/>
            <person name="Albersmeier A."/>
            <person name="Kalinowski J."/>
            <person name="Ruckert C."/>
        </authorList>
    </citation>
    <scope>NUCLEOTIDE SEQUENCE</scope>
    <source>
        <strain evidence="3">CGMCC 1.10859</strain>
    </source>
</reference>
<evidence type="ECO:0000313" key="4">
    <source>
        <dbReference type="EMBL" id="SDX44794.1"/>
    </source>
</evidence>
<dbReference type="EMBL" id="BNAB01000013">
    <property type="protein sequence ID" value="GHE03603.1"/>
    <property type="molecule type" value="Genomic_DNA"/>
</dbReference>
<dbReference type="InterPro" id="IPR039552">
    <property type="entry name" value="IS66_C"/>
</dbReference>
<dbReference type="EMBL" id="FNOB01000016">
    <property type="protein sequence ID" value="SDX44794.1"/>
    <property type="molecule type" value="Genomic_DNA"/>
</dbReference>
<dbReference type="AlphaFoldDB" id="A0AAN4USR5"/>
<dbReference type="Pfam" id="PF03050">
    <property type="entry name" value="DDE_Tnp_IS66"/>
    <property type="match status" value="1"/>
</dbReference>
<reference evidence="3" key="3">
    <citation type="submission" date="2023-06" db="EMBL/GenBank/DDBJ databases">
        <authorList>
            <person name="Sun Q."/>
            <person name="Zhou Y."/>
        </authorList>
    </citation>
    <scope>NUCLEOTIDE SEQUENCE</scope>
    <source>
        <strain evidence="3">CGMCC 1.10859</strain>
    </source>
</reference>
<accession>A0AAN4USR5</accession>
<keyword evidence="5" id="KW-1185">Reference proteome</keyword>
<feature type="domain" description="Transposase IS66 central" evidence="1">
    <location>
        <begin position="5"/>
        <end position="164"/>
    </location>
</feature>
<evidence type="ECO:0000259" key="2">
    <source>
        <dbReference type="Pfam" id="PF13817"/>
    </source>
</evidence>
<sequence length="227" mass="25504">MVQEHLQLDGYQGYNRLTRPSRKGGDPVRGTHCWAHARRKLKEVFDRDGSEIAAEGLRRIAAFYNVEADIRGAAPGQRLSARRARTAPLVAPFGEWLQRQRLRISAKSRLGEKLAYIHRHWDGLQTCLHDGRVAIDSNRVENLIRPIALNRKNALFAGHDEGGRAWGRIASLIETAKINGVEPCAYLRTTLEAIAAGHPQGQIDDLLPRNFSPQAEPEWVAHAVYRL</sequence>
<name>A0AAN4USR5_9RHOB</name>
<gene>
    <name evidence="3" type="ORF">GCM10008024_27620</name>
    <name evidence="4" type="ORF">SAMN05444006_11671</name>
</gene>
<dbReference type="Proteomes" id="UP000634647">
    <property type="component" value="Unassembled WGS sequence"/>
</dbReference>
<evidence type="ECO:0000313" key="5">
    <source>
        <dbReference type="Proteomes" id="UP000199541"/>
    </source>
</evidence>
<proteinExistence type="predicted"/>
<dbReference type="PANTHER" id="PTHR33678">
    <property type="entry name" value="BLL1576 PROTEIN"/>
    <property type="match status" value="1"/>
</dbReference>
<organism evidence="3 6">
    <name type="scientific">Allgaiera indica</name>
    <dbReference type="NCBI Taxonomy" id="765699"/>
    <lineage>
        <taxon>Bacteria</taxon>
        <taxon>Pseudomonadati</taxon>
        <taxon>Pseudomonadota</taxon>
        <taxon>Alphaproteobacteria</taxon>
        <taxon>Rhodobacterales</taxon>
        <taxon>Paracoccaceae</taxon>
        <taxon>Allgaiera</taxon>
    </lineage>
</organism>
<dbReference type="Pfam" id="PF13817">
    <property type="entry name" value="DDE_Tnp_IS66_C"/>
    <property type="match status" value="1"/>
</dbReference>
<feature type="domain" description="Transposase IS66 C-terminal" evidence="2">
    <location>
        <begin position="171"/>
        <end position="208"/>
    </location>
</feature>